<evidence type="ECO:0000259" key="3">
    <source>
        <dbReference type="Pfam" id="PF05922"/>
    </source>
</evidence>
<dbReference type="AlphaFoldDB" id="A0A167LLP6"/>
<proteinExistence type="predicted"/>
<feature type="signal peptide" evidence="2">
    <location>
        <begin position="1"/>
        <end position="20"/>
    </location>
</feature>
<dbReference type="Gene3D" id="3.30.70.80">
    <property type="entry name" value="Peptidase S8 propeptide/proteinase inhibitor I9"/>
    <property type="match status" value="1"/>
</dbReference>
<feature type="compositionally biased region" description="Polar residues" evidence="1">
    <location>
        <begin position="136"/>
        <end position="157"/>
    </location>
</feature>
<evidence type="ECO:0000256" key="1">
    <source>
        <dbReference type="SAM" id="MobiDB-lite"/>
    </source>
</evidence>
<dbReference type="Proteomes" id="UP000076744">
    <property type="component" value="Unassembled WGS sequence"/>
</dbReference>
<dbReference type="OrthoDB" id="4863750at2759"/>
<sequence>MKAIYWPLALGPALLRMAVAAPSGSSKDGASEPLGHIVVLKQELESKHVDRHLDWVNGMHKGLNSRDDADQGHGIEHTYRAHDIDFHGYSGKFSDEVLEKIKRHEHVDFVEEDGVHSLGERQAETPDDKPSDDGSNEQPSDDGNNKQPGKASTPTEIVGNQNQNEAVGLLTIGQGYNTFLDKGRIVDAVIWPKNKKRAETDGAAAPAGNESTQVETLFKWTPPTTDMDDLIDLDLEEYFEQPNLKEINDRVIAELKVLKEERKKQEQDKDNALATNEIETRAEKQNCPGTLRKEYKLTEDFSSYLKTLDIGGGATISGWGQSASVSGNYLNQAKFAQNTLTYVAFLDVEKQKTQPGGFQINQARYKAGQFARDFGDRWIHGFKTGGKMIARLTFTSKDGTKTSDLKAHADASLGFWGVKGELSLDVKKGMEEVSKRSSVEVSFFYEGALGIFMEKDEKAPGNIPSGSAEAVLGQVKQWADKFQSHACEHTFAYGPLLDEYATVPGFRDLDANIKAPNYDTALLYAHEILRLMVKIEEQKNFLLSGKTLAEDKKFPVTTDAIEMIDACKKWVENAELNPENVKAPANELIKLLNDGFIKKYKADVIKEQQKNTPQGMAECRDRKVAAIKECLAKAGSGKTLEDVLNCKDDGADAFYRCKKGLE</sequence>
<dbReference type="InterPro" id="IPR037045">
    <property type="entry name" value="S8pro/Inhibitor_I9_sf"/>
</dbReference>
<dbReference type="SUPFAM" id="SSF54897">
    <property type="entry name" value="Protease propeptides/inhibitors"/>
    <property type="match status" value="1"/>
</dbReference>
<dbReference type="STRING" id="1081104.A0A167LLP6"/>
<feature type="chain" id="PRO_5007889941" evidence="2">
    <location>
        <begin position="21"/>
        <end position="662"/>
    </location>
</feature>
<evidence type="ECO:0000313" key="4">
    <source>
        <dbReference type="EMBL" id="OAA53231.1"/>
    </source>
</evidence>
<accession>A0A167LLP6</accession>
<keyword evidence="4" id="KW-0645">Protease</keyword>
<protein>
    <submittedName>
        <fullName evidence="4">Subtilisin-like protease</fullName>
    </submittedName>
</protein>
<dbReference type="GO" id="GO:0008233">
    <property type="term" value="F:peptidase activity"/>
    <property type="evidence" value="ECO:0007669"/>
    <property type="project" value="UniProtKB-KW"/>
</dbReference>
<reference evidence="4 5" key="1">
    <citation type="journal article" date="2016" name="Genome Biol. Evol.">
        <title>Divergent and convergent evolution of fungal pathogenicity.</title>
        <authorList>
            <person name="Shang Y."/>
            <person name="Xiao G."/>
            <person name="Zheng P."/>
            <person name="Cen K."/>
            <person name="Zhan S."/>
            <person name="Wang C."/>
        </authorList>
    </citation>
    <scope>NUCLEOTIDE SEQUENCE [LARGE SCALE GENOMIC DNA]</scope>
    <source>
        <strain evidence="4 5">ARSEF 2679</strain>
    </source>
</reference>
<evidence type="ECO:0000256" key="2">
    <source>
        <dbReference type="SAM" id="SignalP"/>
    </source>
</evidence>
<dbReference type="EMBL" id="AZHB01000038">
    <property type="protein sequence ID" value="OAA53231.1"/>
    <property type="molecule type" value="Genomic_DNA"/>
</dbReference>
<dbReference type="GO" id="GO:0006508">
    <property type="term" value="P:proteolysis"/>
    <property type="evidence" value="ECO:0007669"/>
    <property type="project" value="UniProtKB-KW"/>
</dbReference>
<keyword evidence="5" id="KW-1185">Reference proteome</keyword>
<feature type="region of interest" description="Disordered" evidence="1">
    <location>
        <begin position="109"/>
        <end position="157"/>
    </location>
</feature>
<dbReference type="RefSeq" id="XP_018700295.1">
    <property type="nucleotide sequence ID" value="XM_018852566.1"/>
</dbReference>
<feature type="domain" description="Inhibitor I9" evidence="3">
    <location>
        <begin position="36"/>
        <end position="115"/>
    </location>
</feature>
<evidence type="ECO:0000313" key="5">
    <source>
        <dbReference type="Proteomes" id="UP000076744"/>
    </source>
</evidence>
<feature type="region of interest" description="Disordered" evidence="1">
    <location>
        <begin position="263"/>
        <end position="285"/>
    </location>
</feature>
<dbReference type="GeneID" id="30025255"/>
<dbReference type="Pfam" id="PF05922">
    <property type="entry name" value="Inhibitor_I9"/>
    <property type="match status" value="1"/>
</dbReference>
<organism evidence="4 5">
    <name type="scientific">Cordyceps fumosorosea (strain ARSEF 2679)</name>
    <name type="common">Isaria fumosorosea</name>
    <dbReference type="NCBI Taxonomy" id="1081104"/>
    <lineage>
        <taxon>Eukaryota</taxon>
        <taxon>Fungi</taxon>
        <taxon>Dikarya</taxon>
        <taxon>Ascomycota</taxon>
        <taxon>Pezizomycotina</taxon>
        <taxon>Sordariomycetes</taxon>
        <taxon>Hypocreomycetidae</taxon>
        <taxon>Hypocreales</taxon>
        <taxon>Cordycipitaceae</taxon>
        <taxon>Cordyceps</taxon>
    </lineage>
</organism>
<dbReference type="InterPro" id="IPR010259">
    <property type="entry name" value="S8pro/Inhibitor_I9"/>
</dbReference>
<feature type="compositionally biased region" description="Basic and acidic residues" evidence="1">
    <location>
        <begin position="109"/>
        <end position="132"/>
    </location>
</feature>
<comment type="caution">
    <text evidence="4">The sequence shown here is derived from an EMBL/GenBank/DDBJ whole genome shotgun (WGS) entry which is preliminary data.</text>
</comment>
<keyword evidence="2" id="KW-0732">Signal</keyword>
<name>A0A167LLP6_CORFA</name>
<gene>
    <name evidence="4" type="ORF">ISF_08963</name>
</gene>
<keyword evidence="4" id="KW-0378">Hydrolase</keyword>